<accession>A0A6P8FTV9</accession>
<dbReference type="InterPro" id="IPR008139">
    <property type="entry name" value="SaposinB_dom"/>
</dbReference>
<evidence type="ECO:0000256" key="2">
    <source>
        <dbReference type="ARBA" id="ARBA00023180"/>
    </source>
</evidence>
<feature type="signal peptide" evidence="3">
    <location>
        <begin position="1"/>
        <end position="17"/>
    </location>
</feature>
<dbReference type="Proteomes" id="UP000515152">
    <property type="component" value="Chromosome 7"/>
</dbReference>
<evidence type="ECO:0000313" key="7">
    <source>
        <dbReference type="RefSeq" id="XP_031426886.1"/>
    </source>
</evidence>
<sequence>MTATILSSLVLFTVLSAGQTRVVVDSLLPREDKDGLMLAEGVCEDCTKITQLLLATGSHDIIQLELLTKALYGVCMQLPKGEALTRCYLMLGKHLPSIMEQQTAMCPLLGLCPLQSLQENPKHLTNDIAEISTTHVSVGGTKPNTQGGPVCALCVYLLQKMEDMLPKERTEDQIVELMGKVCGMLPDKYSKQCDDFLQKHGKQVIDFLLSDAAPHTICVLLHLCLLDDTPSREYSLASDCTSCLTLSALTRFHLGRNATETQVASLLQSVCQRHPNSVPQCELFTQLYGPRLLSILGKQDGGRDTCEKEDFCRGQWRESVH</sequence>
<dbReference type="Pfam" id="PF05184">
    <property type="entry name" value="SapB_1"/>
    <property type="match status" value="1"/>
</dbReference>
<dbReference type="CTD" id="100001978"/>
<feature type="domain" description="Saposin B-type" evidence="4">
    <location>
        <begin position="236"/>
        <end position="316"/>
    </location>
</feature>
<dbReference type="OrthoDB" id="8889685at2759"/>
<name>A0A6P8FTV9_CLUHA</name>
<dbReference type="GO" id="GO:0006665">
    <property type="term" value="P:sphingolipid metabolic process"/>
    <property type="evidence" value="ECO:0007669"/>
    <property type="project" value="InterPro"/>
</dbReference>
<dbReference type="PANTHER" id="PTHR11480:SF99">
    <property type="entry name" value="SURFACTANT PROTEIN BB"/>
    <property type="match status" value="1"/>
</dbReference>
<dbReference type="InterPro" id="IPR008373">
    <property type="entry name" value="Saposin"/>
</dbReference>
<dbReference type="Gene3D" id="1.10.225.10">
    <property type="entry name" value="Saposin-like"/>
    <property type="match status" value="2"/>
</dbReference>
<dbReference type="RefSeq" id="XP_031426885.1">
    <property type="nucleotide sequence ID" value="XM_031571025.2"/>
</dbReference>
<evidence type="ECO:0000313" key="8">
    <source>
        <dbReference type="RefSeq" id="XP_031426887.1"/>
    </source>
</evidence>
<keyword evidence="3" id="KW-0732">Signal</keyword>
<keyword evidence="5" id="KW-1185">Reference proteome</keyword>
<evidence type="ECO:0000256" key="3">
    <source>
        <dbReference type="SAM" id="SignalP"/>
    </source>
</evidence>
<evidence type="ECO:0000313" key="9">
    <source>
        <dbReference type="RefSeq" id="XP_031426888.1"/>
    </source>
</evidence>
<keyword evidence="2" id="KW-0325">Glycoprotein</keyword>
<dbReference type="PANTHER" id="PTHR11480">
    <property type="entry name" value="SAPOSIN-RELATED"/>
    <property type="match status" value="1"/>
</dbReference>
<gene>
    <name evidence="6 7 8 9" type="primary">sftpbb</name>
</gene>
<dbReference type="SUPFAM" id="SSF47862">
    <property type="entry name" value="Saposin"/>
    <property type="match status" value="3"/>
</dbReference>
<dbReference type="InterPro" id="IPR008138">
    <property type="entry name" value="SapB_2"/>
</dbReference>
<dbReference type="RefSeq" id="XP_031426888.1">
    <property type="nucleotide sequence ID" value="XM_031571028.2"/>
</dbReference>
<dbReference type="AlphaFoldDB" id="A0A6P8FTV9"/>
<dbReference type="PRINTS" id="PR01797">
    <property type="entry name" value="SAPOSIN"/>
</dbReference>
<evidence type="ECO:0000313" key="6">
    <source>
        <dbReference type="RefSeq" id="XP_031426885.1"/>
    </source>
</evidence>
<evidence type="ECO:0000259" key="4">
    <source>
        <dbReference type="PROSITE" id="PS50015"/>
    </source>
</evidence>
<dbReference type="SMART" id="SM00741">
    <property type="entry name" value="SapB"/>
    <property type="match status" value="3"/>
</dbReference>
<evidence type="ECO:0000313" key="5">
    <source>
        <dbReference type="Proteomes" id="UP000515152"/>
    </source>
</evidence>
<protein>
    <submittedName>
        <fullName evidence="6 7">Surfactant protein Bb isoform X1</fullName>
    </submittedName>
</protein>
<dbReference type="InterPro" id="IPR051428">
    <property type="entry name" value="Sphingo_Act-Surfact_Prot"/>
</dbReference>
<reference evidence="6 7" key="1">
    <citation type="submission" date="2025-04" db="UniProtKB">
        <authorList>
            <consortium name="RefSeq"/>
        </authorList>
    </citation>
    <scope>IDENTIFICATION</scope>
</reference>
<dbReference type="GO" id="GO:0005764">
    <property type="term" value="C:lysosome"/>
    <property type="evidence" value="ECO:0007669"/>
    <property type="project" value="InterPro"/>
</dbReference>
<dbReference type="PROSITE" id="PS50015">
    <property type="entry name" value="SAP_B"/>
    <property type="match status" value="3"/>
</dbReference>
<organism evidence="5 7">
    <name type="scientific">Clupea harengus</name>
    <name type="common">Atlantic herring</name>
    <dbReference type="NCBI Taxonomy" id="7950"/>
    <lineage>
        <taxon>Eukaryota</taxon>
        <taxon>Metazoa</taxon>
        <taxon>Chordata</taxon>
        <taxon>Craniata</taxon>
        <taxon>Vertebrata</taxon>
        <taxon>Euteleostomi</taxon>
        <taxon>Actinopterygii</taxon>
        <taxon>Neopterygii</taxon>
        <taxon>Teleostei</taxon>
        <taxon>Clupei</taxon>
        <taxon>Clupeiformes</taxon>
        <taxon>Clupeoidei</taxon>
        <taxon>Clupeidae</taxon>
        <taxon>Clupea</taxon>
    </lineage>
</organism>
<dbReference type="InterPro" id="IPR007856">
    <property type="entry name" value="SapB_1"/>
</dbReference>
<feature type="domain" description="Saposin B-type" evidence="4">
    <location>
        <begin position="39"/>
        <end position="116"/>
    </location>
</feature>
<evidence type="ECO:0000256" key="1">
    <source>
        <dbReference type="ARBA" id="ARBA00023157"/>
    </source>
</evidence>
<dbReference type="InterPro" id="IPR011001">
    <property type="entry name" value="Saposin-like"/>
</dbReference>
<dbReference type="KEGG" id="char:105894367"/>
<dbReference type="GO" id="GO:0016020">
    <property type="term" value="C:membrane"/>
    <property type="evidence" value="ECO:0007669"/>
    <property type="project" value="GOC"/>
</dbReference>
<dbReference type="GeneID" id="105894367"/>
<dbReference type="GeneTree" id="ENSGT00940000164890"/>
<dbReference type="Pfam" id="PF03489">
    <property type="entry name" value="SapB_2"/>
    <property type="match status" value="1"/>
</dbReference>
<feature type="domain" description="Saposin B-type" evidence="4">
    <location>
        <begin position="147"/>
        <end position="228"/>
    </location>
</feature>
<dbReference type="RefSeq" id="XP_031426886.1">
    <property type="nucleotide sequence ID" value="XM_031571026.2"/>
</dbReference>
<proteinExistence type="predicted"/>
<feature type="chain" id="PRO_5044652862" evidence="3">
    <location>
        <begin position="18"/>
        <end position="321"/>
    </location>
</feature>
<keyword evidence="1" id="KW-1015">Disulfide bond</keyword>
<dbReference type="RefSeq" id="XP_031426887.1">
    <property type="nucleotide sequence ID" value="XM_031571027.2"/>
</dbReference>